<organism evidence="11 12">
    <name type="scientific">Erythranthe guttata</name>
    <name type="common">Yellow monkey flower</name>
    <name type="synonym">Mimulus guttatus</name>
    <dbReference type="NCBI Taxonomy" id="4155"/>
    <lineage>
        <taxon>Eukaryota</taxon>
        <taxon>Viridiplantae</taxon>
        <taxon>Streptophyta</taxon>
        <taxon>Embryophyta</taxon>
        <taxon>Tracheophyta</taxon>
        <taxon>Spermatophyta</taxon>
        <taxon>Magnoliopsida</taxon>
        <taxon>eudicotyledons</taxon>
        <taxon>Gunneridae</taxon>
        <taxon>Pentapetalae</taxon>
        <taxon>asterids</taxon>
        <taxon>lamiids</taxon>
        <taxon>Lamiales</taxon>
        <taxon>Phrymaceae</taxon>
        <taxon>Erythranthe</taxon>
    </lineage>
</organism>
<dbReference type="Pfam" id="PF18052">
    <property type="entry name" value="Rx_N"/>
    <property type="match status" value="1"/>
</dbReference>
<accession>A0A022PTV5</accession>
<name>A0A022PTV5_ERYGU</name>
<dbReference type="InterPro" id="IPR032675">
    <property type="entry name" value="LRR_dom_sf"/>
</dbReference>
<evidence type="ECO:0000259" key="8">
    <source>
        <dbReference type="Pfam" id="PF18052"/>
    </source>
</evidence>
<evidence type="ECO:0000256" key="2">
    <source>
        <dbReference type="ARBA" id="ARBA00022614"/>
    </source>
</evidence>
<evidence type="ECO:0000256" key="5">
    <source>
        <dbReference type="ARBA" id="ARBA00022821"/>
    </source>
</evidence>
<dbReference type="Gene3D" id="1.10.10.10">
    <property type="entry name" value="Winged helix-like DNA-binding domain superfamily/Winged helix DNA-binding domain"/>
    <property type="match status" value="1"/>
</dbReference>
<dbReference type="Gene3D" id="1.10.8.430">
    <property type="entry name" value="Helical domain of apoptotic protease-activating factors"/>
    <property type="match status" value="1"/>
</dbReference>
<dbReference type="InterPro" id="IPR042197">
    <property type="entry name" value="Apaf_helical"/>
</dbReference>
<dbReference type="InterPro" id="IPR036388">
    <property type="entry name" value="WH-like_DNA-bd_sf"/>
</dbReference>
<keyword evidence="6" id="KW-0067">ATP-binding</keyword>
<dbReference type="Gene3D" id="3.80.10.10">
    <property type="entry name" value="Ribonuclease Inhibitor"/>
    <property type="match status" value="2"/>
</dbReference>
<dbReference type="InterPro" id="IPR058922">
    <property type="entry name" value="WHD_DRP"/>
</dbReference>
<dbReference type="GO" id="GO:0051607">
    <property type="term" value="P:defense response to virus"/>
    <property type="evidence" value="ECO:0007669"/>
    <property type="project" value="UniProtKB-ARBA"/>
</dbReference>
<evidence type="ECO:0000256" key="1">
    <source>
        <dbReference type="ARBA" id="ARBA00008894"/>
    </source>
</evidence>
<dbReference type="PANTHER" id="PTHR23155">
    <property type="entry name" value="DISEASE RESISTANCE PROTEIN RP"/>
    <property type="match status" value="1"/>
</dbReference>
<evidence type="ECO:0000259" key="9">
    <source>
        <dbReference type="Pfam" id="PF23559"/>
    </source>
</evidence>
<dbReference type="GO" id="GO:0005524">
    <property type="term" value="F:ATP binding"/>
    <property type="evidence" value="ECO:0007669"/>
    <property type="project" value="UniProtKB-KW"/>
</dbReference>
<protein>
    <recommendedName>
        <fullName evidence="13">AAA+ ATPase domain-containing protein</fullName>
    </recommendedName>
</protein>
<evidence type="ECO:0008006" key="13">
    <source>
        <dbReference type="Google" id="ProtNLM"/>
    </source>
</evidence>
<sequence>MAESAVSFLLNHLSEWIGHEKQLIGSLGENAEFIRDEMGRMRAFVRMADEKQEVDPLLKEWLNQVRDIAYDAEDVLDKFVLRFPSRRRDGFSGRITQIYASVKNLKTRRRLASEMHAIRSRVSRVLEGQQRYRDIYGGASGREYVRDETALWYDGRGDALLLEEAEVVGIEKPKKQLIEWLSSTGRTRGGLKVISVVGTGGLGKTTLVRKVYEDDASVKTLFSCHVWMNVSSSFKLDVFLRTMIRRLVGEVKQPPPQGLETMDADEMKEFVYKFLQSRSYIIVLDDIWRLDAWEAIRYAFPRSGTRGSIIIITTRFQSISHTASIESNGHVYSMEPLSQEESKTLFCRKAFLGSSCPSYLEEIAGIILNKCEGLPLAIVVIGSLLATKNNNIEEWRKFHRSLGDELEGNHLRGMTRLLSLSYYDLPYYLKSCFLYLSIFPGDRSVYMLRLIRLWISEGFIQPKEGKTLEEVAEDYVKELFNRSLIQLEETPNYDRSIRVRVHDLLHTMIISKSREQGFVTIANSSQDTQWPANKIRRVAIHGSIEDMAGIKGCQHLRSVLVLDNVNTLTAITLSDFLRNLSKLLKVLELRGTLSSGKIPDEVFKFYHLKYLGLKYSKVKSIPRLIGKLENLETLDLRNTQVTELPVEILKLGRLRHLMVYNLYIRNRGYHPFDDVHSCRIPYRIGSLSSLQTLSDIDATRADVDTTVVKEIGKLTQLKELGVMKLRQEDGKDLCTSLAKLTRLETLHIASSQEDEVLDLLDPVSPTPPIRSLELRGRLLLLHGLTRLLLRWSRIENNDDDPLEHLQNLPNLMYLELSHAYQGDGICFKAAGFQRLKKLWLIRLEGLESVKVEEGSMPVLRELYIWGCKLVGEAPSGIEHLSDLQYVDFSDMSDGFVAKLEKQKEEEEAGNLQSFEMQISVRNLRSFEMRISIDNLRALRCNIRR</sequence>
<evidence type="ECO:0000313" key="12">
    <source>
        <dbReference type="Proteomes" id="UP000030748"/>
    </source>
</evidence>
<dbReference type="STRING" id="4155.A0A022PTV5"/>
<evidence type="ECO:0000259" key="7">
    <source>
        <dbReference type="Pfam" id="PF00931"/>
    </source>
</evidence>
<dbReference type="PANTHER" id="PTHR23155:SF1205">
    <property type="entry name" value="DISEASE RESISTANCE PROTEIN RPM1"/>
    <property type="match status" value="1"/>
</dbReference>
<dbReference type="InterPro" id="IPR055414">
    <property type="entry name" value="LRR_R13L4/SHOC2-like"/>
</dbReference>
<dbReference type="Gene3D" id="3.40.50.300">
    <property type="entry name" value="P-loop containing nucleotide triphosphate hydrolases"/>
    <property type="match status" value="1"/>
</dbReference>
<feature type="domain" description="Disease resistance N-terminal" evidence="8">
    <location>
        <begin position="5"/>
        <end position="88"/>
    </location>
</feature>
<dbReference type="InterPro" id="IPR044974">
    <property type="entry name" value="Disease_R_plants"/>
</dbReference>
<dbReference type="EMBL" id="KI632305">
    <property type="protein sequence ID" value="EYU19236.1"/>
    <property type="molecule type" value="Genomic_DNA"/>
</dbReference>
<dbReference type="FunFam" id="3.40.50.300:FF:001091">
    <property type="entry name" value="Probable disease resistance protein At1g61300"/>
    <property type="match status" value="1"/>
</dbReference>
<dbReference type="eggNOG" id="KOG4658">
    <property type="taxonomic scope" value="Eukaryota"/>
</dbReference>
<evidence type="ECO:0000256" key="3">
    <source>
        <dbReference type="ARBA" id="ARBA00022737"/>
    </source>
</evidence>
<dbReference type="InterPro" id="IPR027417">
    <property type="entry name" value="P-loop_NTPase"/>
</dbReference>
<keyword evidence="5" id="KW-0611">Plant defense</keyword>
<dbReference type="AlphaFoldDB" id="A0A022PTV5"/>
<dbReference type="GO" id="GO:0043531">
    <property type="term" value="F:ADP binding"/>
    <property type="evidence" value="ECO:0007669"/>
    <property type="project" value="InterPro"/>
</dbReference>
<feature type="domain" description="Disease resistance R13L4/SHOC-2-like LRR" evidence="10">
    <location>
        <begin position="555"/>
        <end position="890"/>
    </location>
</feature>
<keyword evidence="2" id="KW-0433">Leucine-rich repeat</keyword>
<dbReference type="InterPro" id="IPR041118">
    <property type="entry name" value="Rx_N"/>
</dbReference>
<dbReference type="Pfam" id="PF23559">
    <property type="entry name" value="WHD_DRP"/>
    <property type="match status" value="1"/>
</dbReference>
<dbReference type="Pfam" id="PF00931">
    <property type="entry name" value="NB-ARC"/>
    <property type="match status" value="1"/>
</dbReference>
<dbReference type="SUPFAM" id="SSF52540">
    <property type="entry name" value="P-loop containing nucleoside triphosphate hydrolases"/>
    <property type="match status" value="1"/>
</dbReference>
<reference evidence="11 12" key="1">
    <citation type="journal article" date="2013" name="Proc. Natl. Acad. Sci. U.S.A.">
        <title>Fine-scale variation in meiotic recombination in Mimulus inferred from population shotgun sequencing.</title>
        <authorList>
            <person name="Hellsten U."/>
            <person name="Wright K.M."/>
            <person name="Jenkins J."/>
            <person name="Shu S."/>
            <person name="Yuan Y."/>
            <person name="Wessler S.R."/>
            <person name="Schmutz J."/>
            <person name="Willis J.H."/>
            <person name="Rokhsar D.S."/>
        </authorList>
    </citation>
    <scope>NUCLEOTIDE SEQUENCE [LARGE SCALE GENOMIC DNA]</scope>
    <source>
        <strain evidence="12">cv. DUN x IM62</strain>
    </source>
</reference>
<dbReference type="FunFam" id="1.10.10.10:FF:000322">
    <property type="entry name" value="Probable disease resistance protein At1g63360"/>
    <property type="match status" value="1"/>
</dbReference>
<dbReference type="InterPro" id="IPR038005">
    <property type="entry name" value="RX-like_CC"/>
</dbReference>
<dbReference type="Pfam" id="PF23598">
    <property type="entry name" value="LRR_14"/>
    <property type="match status" value="1"/>
</dbReference>
<dbReference type="InterPro" id="IPR002182">
    <property type="entry name" value="NB-ARC"/>
</dbReference>
<keyword evidence="12" id="KW-1185">Reference proteome</keyword>
<keyword evidence="3" id="KW-0677">Repeat</keyword>
<proteinExistence type="inferred from homology"/>
<dbReference type="Gene3D" id="1.20.5.4130">
    <property type="match status" value="1"/>
</dbReference>
<evidence type="ECO:0000259" key="10">
    <source>
        <dbReference type="Pfam" id="PF23598"/>
    </source>
</evidence>
<dbReference type="CDD" id="cd14798">
    <property type="entry name" value="RX-CC_like"/>
    <property type="match status" value="1"/>
</dbReference>
<feature type="domain" description="Disease resistance protein winged helix" evidence="9">
    <location>
        <begin position="438"/>
        <end position="509"/>
    </location>
</feature>
<dbReference type="SUPFAM" id="SSF52058">
    <property type="entry name" value="L domain-like"/>
    <property type="match status" value="1"/>
</dbReference>
<dbReference type="PRINTS" id="PR00364">
    <property type="entry name" value="DISEASERSIST"/>
</dbReference>
<evidence type="ECO:0000256" key="4">
    <source>
        <dbReference type="ARBA" id="ARBA00022741"/>
    </source>
</evidence>
<evidence type="ECO:0000313" key="11">
    <source>
        <dbReference type="EMBL" id="EYU19236.1"/>
    </source>
</evidence>
<comment type="similarity">
    <text evidence="1">Belongs to the disease resistance NB-LRR family.</text>
</comment>
<evidence type="ECO:0000256" key="6">
    <source>
        <dbReference type="ARBA" id="ARBA00022840"/>
    </source>
</evidence>
<feature type="domain" description="NB-ARC" evidence="7">
    <location>
        <begin position="171"/>
        <end position="353"/>
    </location>
</feature>
<gene>
    <name evidence="11" type="ORF">MIMGU_mgv1a021128mg</name>
</gene>
<dbReference type="Proteomes" id="UP000030748">
    <property type="component" value="Unassembled WGS sequence"/>
</dbReference>
<keyword evidence="4" id="KW-0547">Nucleotide-binding</keyword>